<proteinExistence type="predicted"/>
<keyword evidence="6" id="KW-0472">Membrane</keyword>
<feature type="transmembrane region" description="Helical" evidence="6">
    <location>
        <begin position="6"/>
        <end position="24"/>
    </location>
</feature>
<keyword evidence="2 4" id="KW-0479">Metal-binding</keyword>
<evidence type="ECO:0000256" key="4">
    <source>
        <dbReference type="PROSITE-ProRule" id="PRU00433"/>
    </source>
</evidence>
<feature type="region of interest" description="Disordered" evidence="5">
    <location>
        <begin position="274"/>
        <end position="295"/>
    </location>
</feature>
<evidence type="ECO:0000256" key="6">
    <source>
        <dbReference type="SAM" id="Phobius"/>
    </source>
</evidence>
<protein>
    <submittedName>
        <fullName evidence="8">Cytochrome c oxidase subunit III</fullName>
    </submittedName>
</protein>
<feature type="transmembrane region" description="Helical" evidence="6">
    <location>
        <begin position="129"/>
        <end position="146"/>
    </location>
</feature>
<dbReference type="InterPro" id="IPR032858">
    <property type="entry name" value="CcoP_N"/>
</dbReference>
<evidence type="ECO:0000256" key="2">
    <source>
        <dbReference type="ARBA" id="ARBA00022723"/>
    </source>
</evidence>
<reference evidence="9" key="1">
    <citation type="journal article" date="2019" name="Int. J. Syst. Evol. Microbiol.">
        <title>The Global Catalogue of Microorganisms (GCM) 10K type strain sequencing project: providing services to taxonomists for standard genome sequencing and annotation.</title>
        <authorList>
            <consortium name="The Broad Institute Genomics Platform"/>
            <consortium name="The Broad Institute Genome Sequencing Center for Infectious Disease"/>
            <person name="Wu L."/>
            <person name="Ma J."/>
        </authorList>
    </citation>
    <scope>NUCLEOTIDE SEQUENCE [LARGE SCALE GENOMIC DNA]</scope>
    <source>
        <strain evidence="9">CGMCC 1.12931</strain>
    </source>
</reference>
<evidence type="ECO:0000313" key="8">
    <source>
        <dbReference type="EMBL" id="GGE39116.1"/>
    </source>
</evidence>
<dbReference type="InterPro" id="IPR050597">
    <property type="entry name" value="Cytochrome_c_Oxidase_Subunit"/>
</dbReference>
<keyword evidence="6" id="KW-1133">Transmembrane helix</keyword>
<keyword evidence="6" id="KW-0812">Transmembrane</keyword>
<evidence type="ECO:0000259" key="7">
    <source>
        <dbReference type="PROSITE" id="PS51007"/>
    </source>
</evidence>
<keyword evidence="3 4" id="KW-0408">Iron</keyword>
<name>A0ABQ1SGZ2_9FLAO</name>
<sequence>MKTQSYIRIIVLVGLAWLGTEYLTETEPGQWAILEYPFAGIFIGIVFLFALAIEASISSLKNILYMSLSEEAQKKFDEAEAARASKIGEKIEGFLQDMTKSKEVEEEHEIILDHNYDGIKELDNKLPPWWLYGFYATIVFAVVYLVRFHVIGDYTQAEEYQQEVAQADKEIEEYLATAENIIDYETVVALEEPSDLKAGEKIYATNCVACHRADGGGGIGPNLTDEHWILGGGIKNVFKTISEGGRPGKGMVSWKSDLTAKEMQQAASYVLTLQENNPADGKAPEGEIWEGEQEE</sequence>
<keyword evidence="1 4" id="KW-0349">Heme</keyword>
<accession>A0ABQ1SGZ2</accession>
<gene>
    <name evidence="8" type="primary">ccoP</name>
    <name evidence="8" type="ORF">GCM10010832_19240</name>
</gene>
<dbReference type="PROSITE" id="PS51007">
    <property type="entry name" value="CYTC"/>
    <property type="match status" value="1"/>
</dbReference>
<dbReference type="InterPro" id="IPR009056">
    <property type="entry name" value="Cyt_c-like_dom"/>
</dbReference>
<dbReference type="PANTHER" id="PTHR33751:SF1">
    <property type="entry name" value="CBB3-TYPE CYTOCHROME C OXIDASE SUBUNIT FIXP"/>
    <property type="match status" value="1"/>
</dbReference>
<dbReference type="Gene3D" id="1.10.760.10">
    <property type="entry name" value="Cytochrome c-like domain"/>
    <property type="match status" value="1"/>
</dbReference>
<organism evidence="8 9">
    <name type="scientific">Psychroflexus planctonicus</name>
    <dbReference type="NCBI Taxonomy" id="1526575"/>
    <lineage>
        <taxon>Bacteria</taxon>
        <taxon>Pseudomonadati</taxon>
        <taxon>Bacteroidota</taxon>
        <taxon>Flavobacteriia</taxon>
        <taxon>Flavobacteriales</taxon>
        <taxon>Flavobacteriaceae</taxon>
        <taxon>Psychroflexus</taxon>
    </lineage>
</organism>
<dbReference type="InterPro" id="IPR038414">
    <property type="entry name" value="CcoP_N_sf"/>
</dbReference>
<evidence type="ECO:0000313" key="9">
    <source>
        <dbReference type="Proteomes" id="UP000599179"/>
    </source>
</evidence>
<dbReference type="Gene3D" id="6.10.280.130">
    <property type="match status" value="1"/>
</dbReference>
<comment type="caution">
    <text evidence="8">The sequence shown here is derived from an EMBL/GenBank/DDBJ whole genome shotgun (WGS) entry which is preliminary data.</text>
</comment>
<dbReference type="Pfam" id="PF13442">
    <property type="entry name" value="Cytochrome_CBB3"/>
    <property type="match status" value="1"/>
</dbReference>
<dbReference type="SUPFAM" id="SSF46626">
    <property type="entry name" value="Cytochrome c"/>
    <property type="match status" value="1"/>
</dbReference>
<dbReference type="EMBL" id="BMGM01000008">
    <property type="protein sequence ID" value="GGE39116.1"/>
    <property type="molecule type" value="Genomic_DNA"/>
</dbReference>
<evidence type="ECO:0000256" key="1">
    <source>
        <dbReference type="ARBA" id="ARBA00022617"/>
    </source>
</evidence>
<feature type="transmembrane region" description="Helical" evidence="6">
    <location>
        <begin position="36"/>
        <end position="57"/>
    </location>
</feature>
<dbReference type="RefSeq" id="WP_188458909.1">
    <property type="nucleotide sequence ID" value="NZ_BMGM01000008.1"/>
</dbReference>
<dbReference type="InterPro" id="IPR036909">
    <property type="entry name" value="Cyt_c-like_dom_sf"/>
</dbReference>
<evidence type="ECO:0000256" key="5">
    <source>
        <dbReference type="SAM" id="MobiDB-lite"/>
    </source>
</evidence>
<dbReference type="Proteomes" id="UP000599179">
    <property type="component" value="Unassembled WGS sequence"/>
</dbReference>
<keyword evidence="9" id="KW-1185">Reference proteome</keyword>
<evidence type="ECO:0000256" key="3">
    <source>
        <dbReference type="ARBA" id="ARBA00023004"/>
    </source>
</evidence>
<dbReference type="PANTHER" id="PTHR33751">
    <property type="entry name" value="CBB3-TYPE CYTOCHROME C OXIDASE SUBUNIT FIXP"/>
    <property type="match status" value="1"/>
</dbReference>
<feature type="domain" description="Cytochrome c" evidence="7">
    <location>
        <begin position="194"/>
        <end position="274"/>
    </location>
</feature>
<dbReference type="Pfam" id="PF14715">
    <property type="entry name" value="FixP_N"/>
    <property type="match status" value="1"/>
</dbReference>